<dbReference type="RefSeq" id="WP_071472001.1">
    <property type="nucleotide sequence ID" value="NZ_MDKE01000011.1"/>
</dbReference>
<reference evidence="7 8" key="1">
    <citation type="submission" date="2016-07" db="EMBL/GenBank/DDBJ databases">
        <title>Draft Genome Sequence of Oceanisphaera psychrotolerans, isolated from coastal sediment samples.</title>
        <authorList>
            <person name="Zhuo S."/>
            <person name="Ruan Z."/>
        </authorList>
    </citation>
    <scope>NUCLEOTIDE SEQUENCE [LARGE SCALE GENOMIC DNA]</scope>
    <source>
        <strain evidence="7 8">LAM-WHM-ZC</strain>
    </source>
</reference>
<evidence type="ECO:0000259" key="5">
    <source>
        <dbReference type="Pfam" id="PF02775"/>
    </source>
</evidence>
<dbReference type="GO" id="GO:0009099">
    <property type="term" value="P:L-valine biosynthetic process"/>
    <property type="evidence" value="ECO:0007669"/>
    <property type="project" value="TreeGrafter"/>
</dbReference>
<dbReference type="GO" id="GO:0030976">
    <property type="term" value="F:thiamine pyrophosphate binding"/>
    <property type="evidence" value="ECO:0007669"/>
    <property type="project" value="InterPro"/>
</dbReference>
<dbReference type="GO" id="GO:0050660">
    <property type="term" value="F:flavin adenine dinucleotide binding"/>
    <property type="evidence" value="ECO:0007669"/>
    <property type="project" value="TreeGrafter"/>
</dbReference>
<dbReference type="InterPro" id="IPR029035">
    <property type="entry name" value="DHS-like_NAD/FAD-binding_dom"/>
</dbReference>
<keyword evidence="2 3" id="KW-0786">Thiamine pyrophosphate</keyword>
<dbReference type="Proteomes" id="UP000243073">
    <property type="component" value="Unassembled WGS sequence"/>
</dbReference>
<evidence type="ECO:0000259" key="4">
    <source>
        <dbReference type="Pfam" id="PF00205"/>
    </source>
</evidence>
<feature type="domain" description="Thiamine pyrophosphate enzyme N-terminal TPP-binding" evidence="6">
    <location>
        <begin position="8"/>
        <end position="122"/>
    </location>
</feature>
<dbReference type="Gene3D" id="3.40.50.1220">
    <property type="entry name" value="TPP-binding domain"/>
    <property type="match status" value="1"/>
</dbReference>
<dbReference type="CDD" id="cd07035">
    <property type="entry name" value="TPP_PYR_POX_like"/>
    <property type="match status" value="1"/>
</dbReference>
<dbReference type="PANTHER" id="PTHR18968:SF120">
    <property type="entry name" value="ACETOLACTATE SYNTHASE LARGE SUBUNIT"/>
    <property type="match status" value="1"/>
</dbReference>
<dbReference type="Gene3D" id="3.40.50.970">
    <property type="match status" value="2"/>
</dbReference>
<dbReference type="OrthoDB" id="9785953at2"/>
<dbReference type="PROSITE" id="PS00187">
    <property type="entry name" value="TPP_ENZYMES"/>
    <property type="match status" value="1"/>
</dbReference>
<dbReference type="InterPro" id="IPR045229">
    <property type="entry name" value="TPP_enz"/>
</dbReference>
<dbReference type="InterPro" id="IPR012000">
    <property type="entry name" value="Thiamin_PyroP_enz_cen_dom"/>
</dbReference>
<name>A0A1J4QGZ6_9GAMM</name>
<evidence type="ECO:0000256" key="1">
    <source>
        <dbReference type="ARBA" id="ARBA00007812"/>
    </source>
</evidence>
<dbReference type="STRING" id="1414654.BFR47_00550"/>
<comment type="similarity">
    <text evidence="1 3">Belongs to the TPP enzyme family.</text>
</comment>
<accession>A0A1J4QGZ6</accession>
<dbReference type="InterPro" id="IPR000399">
    <property type="entry name" value="TPP-bd_CS"/>
</dbReference>
<gene>
    <name evidence="7" type="ORF">BFR47_00550</name>
</gene>
<sequence>MNNAKRRNGGQILIQQLRDLGARRIFLVPGESYLPCIDALNEHRDAIEPVVCRQESGAAYMAEAYGKMTGDPGICFVTRGPGATNASIGVHTAFQDSTPMILFIGQVGNDFVEREAFQEIDYRRMFGPMAKWVAQIDRTDRIPEYIARAWTVATTGRPGPVVLALPEDTLWGEAEVEQLKPAPRRHSYPGAGDMTELGECLAAAKRPFLLVGGSGWTELSQSSITEFARRFNLPVGVAWRRLECFDQRQPQFAGHVGWSMHSALRQQLEEADLIIAVGTRMGEATSEGYSWISSPRPKQKLVHVYADPEELGRVYQADLAIHADVNGFSAMLDQVPDLADDPVWSPLTAQARNAYLASLECQPSPGPLSLDRIALHVDQVLGDQGCITVGAGNYALYPHRYRRYPGLGSSLTPTVGSMGYGLPAAISFKMEHPDQPAVCFAGDGCFQMNMQELGVALQYRVGIIVLVFNNGMYGTIRAHQENGFPGREIALSFTNPEFSEMIRSYGGHGEIVAEDSQFAAAFDRAMAFTASEKLPALIELRYDPDGIAPGTLLSKLREDALARQQIPA</sequence>
<evidence type="ECO:0000256" key="2">
    <source>
        <dbReference type="ARBA" id="ARBA00023052"/>
    </source>
</evidence>
<feature type="domain" description="Thiamine pyrophosphate enzyme central" evidence="4">
    <location>
        <begin position="197"/>
        <end position="327"/>
    </location>
</feature>
<feature type="domain" description="Thiamine pyrophosphate enzyme TPP-binding" evidence="5">
    <location>
        <begin position="390"/>
        <end position="539"/>
    </location>
</feature>
<dbReference type="EMBL" id="MDKE01000011">
    <property type="protein sequence ID" value="OIN12226.1"/>
    <property type="molecule type" value="Genomic_DNA"/>
</dbReference>
<dbReference type="FunFam" id="3.40.50.970:FF:000007">
    <property type="entry name" value="Acetolactate synthase"/>
    <property type="match status" value="1"/>
</dbReference>
<organism evidence="7 8">
    <name type="scientific">Oceanisphaera psychrotolerans</name>
    <dbReference type="NCBI Taxonomy" id="1414654"/>
    <lineage>
        <taxon>Bacteria</taxon>
        <taxon>Pseudomonadati</taxon>
        <taxon>Pseudomonadota</taxon>
        <taxon>Gammaproteobacteria</taxon>
        <taxon>Aeromonadales</taxon>
        <taxon>Aeromonadaceae</taxon>
        <taxon>Oceanisphaera</taxon>
    </lineage>
</organism>
<dbReference type="Pfam" id="PF02775">
    <property type="entry name" value="TPP_enzyme_C"/>
    <property type="match status" value="1"/>
</dbReference>
<protein>
    <submittedName>
        <fullName evidence="7">Thiamine pyrophosphate-binding protein</fullName>
    </submittedName>
</protein>
<dbReference type="InterPro" id="IPR011766">
    <property type="entry name" value="TPP_enzyme_TPP-bd"/>
</dbReference>
<dbReference type="InterPro" id="IPR012001">
    <property type="entry name" value="Thiamin_PyroP_enz_TPP-bd_dom"/>
</dbReference>
<dbReference type="Pfam" id="PF02776">
    <property type="entry name" value="TPP_enzyme_N"/>
    <property type="match status" value="1"/>
</dbReference>
<evidence type="ECO:0000313" key="7">
    <source>
        <dbReference type="EMBL" id="OIN12226.1"/>
    </source>
</evidence>
<dbReference type="CDD" id="cd00568">
    <property type="entry name" value="TPP_enzymes"/>
    <property type="match status" value="1"/>
</dbReference>
<dbReference type="PANTHER" id="PTHR18968">
    <property type="entry name" value="THIAMINE PYROPHOSPHATE ENZYMES"/>
    <property type="match status" value="1"/>
</dbReference>
<dbReference type="InterPro" id="IPR029061">
    <property type="entry name" value="THDP-binding"/>
</dbReference>
<proteinExistence type="inferred from homology"/>
<evidence type="ECO:0000256" key="3">
    <source>
        <dbReference type="RuleBase" id="RU362132"/>
    </source>
</evidence>
<dbReference type="NCBIfam" id="NF006052">
    <property type="entry name" value="PRK08199.1"/>
    <property type="match status" value="1"/>
</dbReference>
<keyword evidence="8" id="KW-1185">Reference proteome</keyword>
<dbReference type="GO" id="GO:0003984">
    <property type="term" value="F:acetolactate synthase activity"/>
    <property type="evidence" value="ECO:0007669"/>
    <property type="project" value="TreeGrafter"/>
</dbReference>
<dbReference type="AlphaFoldDB" id="A0A1J4QGZ6"/>
<dbReference type="Pfam" id="PF00205">
    <property type="entry name" value="TPP_enzyme_M"/>
    <property type="match status" value="1"/>
</dbReference>
<dbReference type="GO" id="GO:0005948">
    <property type="term" value="C:acetolactate synthase complex"/>
    <property type="evidence" value="ECO:0007669"/>
    <property type="project" value="TreeGrafter"/>
</dbReference>
<dbReference type="SUPFAM" id="SSF52518">
    <property type="entry name" value="Thiamin diphosphate-binding fold (THDP-binding)"/>
    <property type="match status" value="2"/>
</dbReference>
<dbReference type="GO" id="GO:0000287">
    <property type="term" value="F:magnesium ion binding"/>
    <property type="evidence" value="ECO:0007669"/>
    <property type="project" value="InterPro"/>
</dbReference>
<dbReference type="SUPFAM" id="SSF52467">
    <property type="entry name" value="DHS-like NAD/FAD-binding domain"/>
    <property type="match status" value="1"/>
</dbReference>
<dbReference type="GO" id="GO:0009097">
    <property type="term" value="P:isoleucine biosynthetic process"/>
    <property type="evidence" value="ECO:0007669"/>
    <property type="project" value="TreeGrafter"/>
</dbReference>
<evidence type="ECO:0000259" key="6">
    <source>
        <dbReference type="Pfam" id="PF02776"/>
    </source>
</evidence>
<comment type="caution">
    <text evidence="7">The sequence shown here is derived from an EMBL/GenBank/DDBJ whole genome shotgun (WGS) entry which is preliminary data.</text>
</comment>
<evidence type="ECO:0000313" key="8">
    <source>
        <dbReference type="Proteomes" id="UP000243073"/>
    </source>
</evidence>